<dbReference type="SUPFAM" id="SSF54665">
    <property type="entry name" value="CO dehydrogenase molybdoprotein N-domain-like"/>
    <property type="match status" value="1"/>
</dbReference>
<gene>
    <name evidence="4" type="primary">hcrA</name>
    <name evidence="4" type="ORF">NCTC1934_03848</name>
</gene>
<dbReference type="InterPro" id="IPR000674">
    <property type="entry name" value="Ald_Oxase/Xan_DH_a/b"/>
</dbReference>
<dbReference type="Gene3D" id="3.30.365.10">
    <property type="entry name" value="Aldehyde oxidase/xanthine dehydrogenase, molybdopterin binding domain"/>
    <property type="match status" value="4"/>
</dbReference>
<dbReference type="RefSeq" id="WP_039815932.1">
    <property type="nucleotide sequence ID" value="NZ_UGRY01000002.1"/>
</dbReference>
<evidence type="ECO:0000259" key="3">
    <source>
        <dbReference type="SMART" id="SM01008"/>
    </source>
</evidence>
<dbReference type="GO" id="GO:0005506">
    <property type="term" value="F:iron ion binding"/>
    <property type="evidence" value="ECO:0007669"/>
    <property type="project" value="InterPro"/>
</dbReference>
<dbReference type="SMART" id="SM01008">
    <property type="entry name" value="Ald_Xan_dh_C"/>
    <property type="match status" value="1"/>
</dbReference>
<evidence type="ECO:0000313" key="4">
    <source>
        <dbReference type="EMBL" id="SUA79559.1"/>
    </source>
</evidence>
<dbReference type="PANTHER" id="PTHR11908">
    <property type="entry name" value="XANTHINE DEHYDROGENASE"/>
    <property type="match status" value="1"/>
</dbReference>
<dbReference type="Proteomes" id="UP000255467">
    <property type="component" value="Unassembled WGS sequence"/>
</dbReference>
<dbReference type="InterPro" id="IPR046867">
    <property type="entry name" value="AldOxase/xan_DH_MoCoBD2"/>
</dbReference>
<dbReference type="InterPro" id="IPR008274">
    <property type="entry name" value="AldOxase/xan_DH_MoCoBD1"/>
</dbReference>
<evidence type="ECO:0000313" key="5">
    <source>
        <dbReference type="Proteomes" id="UP000255467"/>
    </source>
</evidence>
<dbReference type="Pfam" id="PF02738">
    <property type="entry name" value="MoCoBD_1"/>
    <property type="match status" value="1"/>
</dbReference>
<organism evidence="4 5">
    <name type="scientific">Nocardia otitidiscaviarum</name>
    <dbReference type="NCBI Taxonomy" id="1823"/>
    <lineage>
        <taxon>Bacteria</taxon>
        <taxon>Bacillati</taxon>
        <taxon>Actinomycetota</taxon>
        <taxon>Actinomycetes</taxon>
        <taxon>Mycobacteriales</taxon>
        <taxon>Nocardiaceae</taxon>
        <taxon>Nocardia</taxon>
    </lineage>
</organism>
<dbReference type="Gene3D" id="3.90.1170.50">
    <property type="entry name" value="Aldehyde oxidase/xanthine dehydrogenase, a/b hammerhead"/>
    <property type="match status" value="1"/>
</dbReference>
<dbReference type="InterPro" id="IPR036856">
    <property type="entry name" value="Ald_Oxase/Xan_DH_a/b_sf"/>
</dbReference>
<dbReference type="SUPFAM" id="SSF56003">
    <property type="entry name" value="Molybdenum cofactor-binding domain"/>
    <property type="match status" value="1"/>
</dbReference>
<keyword evidence="2 4" id="KW-0560">Oxidoreductase</keyword>
<dbReference type="AlphaFoldDB" id="A0A378YT12"/>
<name>A0A378YT12_9NOCA</name>
<dbReference type="EMBL" id="UGRY01000002">
    <property type="protein sequence ID" value="SUA79559.1"/>
    <property type="molecule type" value="Genomic_DNA"/>
</dbReference>
<reference evidence="4 5" key="1">
    <citation type="submission" date="2018-06" db="EMBL/GenBank/DDBJ databases">
        <authorList>
            <consortium name="Pathogen Informatics"/>
            <person name="Doyle S."/>
        </authorList>
    </citation>
    <scope>NUCLEOTIDE SEQUENCE [LARGE SCALE GENOMIC DNA]</scope>
    <source>
        <strain evidence="4 5">NCTC1934</strain>
    </source>
</reference>
<dbReference type="InterPro" id="IPR016208">
    <property type="entry name" value="Ald_Oxase/xanthine_DH-like"/>
</dbReference>
<dbReference type="Pfam" id="PF01315">
    <property type="entry name" value="Ald_Xan_dh_C"/>
    <property type="match status" value="1"/>
</dbReference>
<feature type="domain" description="Aldehyde oxidase/xanthine dehydrogenase a/b hammerhead" evidence="3">
    <location>
        <begin position="24"/>
        <end position="139"/>
    </location>
</feature>
<sequence length="754" mass="79866">MTATVSGPLVGQGFDRLDGRAKVTGAAHYTAEIPLPGVAHAVIVGARIGSGAVRSIDTRRAMAAGAVAVFTHENLPRVAAVPPVFPSGFGGPAPGQTFFPMQDTAIHYFGQPIAVVVADTFEAAQQAAELVDAHYDERPALVRLDDGRDRQYQPDTVFCGLVPAVQSRGDVAAAAAGAAHTVDATYHFAANHHNPIECSATAAVWDGDTVTVYDATQGVSATQATIAAYLGISPSNVRVIAHYVGGGFGAKAMMWPHVTLAPMIARELGRPVKLVLTREQMFYGTGLREEQEQRITLVCDNEGMFTGLRHHKLSVTSPFDEWAELSLGVAGQAYGIPNWEGRYRLVRGNTMTPTFMRGPGETSGMVAMECAIDELADAIEIDPVELRLRNHAALDPESGHPWSSDGYAECLHLAAERFGWSASDRRARMRRDGDWLIGWGVATAGYPVFLPGQPQRAHARLLADGSLIVQAGTQDFGTGVATTMAQVAGDALGVPWARVRVDIGDTDYPNIAAAVGSMGAGMISAAVHTACIELLAQLIALAVADAESVLHGLPAHAIEGGGGMLRLKSDPSVAEAYSDLLSRNHLTDVETIGTWHPPAQDLPYGRMSFGAQFAEVAVDADLGLVRVRRMVGAFAPGRVLNAKLARSQVLGGMNWGLSQALMEASLPDTRDGRWANSSLLEYLLPVNADAPEVDISFVEVADPVVNPLGVKGLGELGMVGAAAAIVNAVRHATGRTIREIPLRIEHLLTEPMTP</sequence>
<dbReference type="GO" id="GO:0016491">
    <property type="term" value="F:oxidoreductase activity"/>
    <property type="evidence" value="ECO:0007669"/>
    <property type="project" value="UniProtKB-KW"/>
</dbReference>
<dbReference type="PANTHER" id="PTHR11908:SF132">
    <property type="entry name" value="ALDEHYDE OXIDASE 1-RELATED"/>
    <property type="match status" value="1"/>
</dbReference>
<proteinExistence type="predicted"/>
<dbReference type="STRING" id="1406858.GCA_000710895_04266"/>
<evidence type="ECO:0000256" key="1">
    <source>
        <dbReference type="ARBA" id="ARBA00022505"/>
    </source>
</evidence>
<dbReference type="InterPro" id="IPR037165">
    <property type="entry name" value="AldOxase/xan_DH_Mopterin-bd_sf"/>
</dbReference>
<evidence type="ECO:0000256" key="2">
    <source>
        <dbReference type="ARBA" id="ARBA00023002"/>
    </source>
</evidence>
<protein>
    <submittedName>
        <fullName evidence="4">4-hydroxybenzoyl-CoA reductase subunit alpha</fullName>
        <ecNumber evidence="4">1.3.7.9</ecNumber>
    </submittedName>
</protein>
<dbReference type="Pfam" id="PF20256">
    <property type="entry name" value="MoCoBD_2"/>
    <property type="match status" value="1"/>
</dbReference>
<accession>A0A378YT12</accession>
<keyword evidence="5" id="KW-1185">Reference proteome</keyword>
<dbReference type="OrthoDB" id="8428274at2"/>
<keyword evidence="1" id="KW-0500">Molybdenum</keyword>
<dbReference type="EC" id="1.3.7.9" evidence="4"/>